<proteinExistence type="predicted"/>
<comment type="caution">
    <text evidence="1">The sequence shown here is derived from an EMBL/GenBank/DDBJ whole genome shotgun (WGS) entry which is preliminary data.</text>
</comment>
<sequence>MRTKARIGKEADLRYRKYRVELCRHEKTVYEVEADTDQDAIEKARQGKGRYLFSDNTEFCSEVAMPVESEGGNHGNTKA</sequence>
<organism evidence="1">
    <name type="scientific">marine sediment metagenome</name>
    <dbReference type="NCBI Taxonomy" id="412755"/>
    <lineage>
        <taxon>unclassified sequences</taxon>
        <taxon>metagenomes</taxon>
        <taxon>ecological metagenomes</taxon>
    </lineage>
</organism>
<dbReference type="EMBL" id="LAZR01000685">
    <property type="protein sequence ID" value="KKN60732.1"/>
    <property type="molecule type" value="Genomic_DNA"/>
</dbReference>
<gene>
    <name evidence="1" type="ORF">LCGC14_0529310</name>
</gene>
<protein>
    <submittedName>
        <fullName evidence="1">Uncharacterized protein</fullName>
    </submittedName>
</protein>
<name>A0A0F9SEI8_9ZZZZ</name>
<dbReference type="AlphaFoldDB" id="A0A0F9SEI8"/>
<reference evidence="1" key="1">
    <citation type="journal article" date="2015" name="Nature">
        <title>Complex archaea that bridge the gap between prokaryotes and eukaryotes.</title>
        <authorList>
            <person name="Spang A."/>
            <person name="Saw J.H."/>
            <person name="Jorgensen S.L."/>
            <person name="Zaremba-Niedzwiedzka K."/>
            <person name="Martijn J."/>
            <person name="Lind A.E."/>
            <person name="van Eijk R."/>
            <person name="Schleper C."/>
            <person name="Guy L."/>
            <person name="Ettema T.J."/>
        </authorList>
    </citation>
    <scope>NUCLEOTIDE SEQUENCE</scope>
</reference>
<evidence type="ECO:0000313" key="1">
    <source>
        <dbReference type="EMBL" id="KKN60732.1"/>
    </source>
</evidence>
<accession>A0A0F9SEI8</accession>